<evidence type="ECO:0008006" key="4">
    <source>
        <dbReference type="Google" id="ProtNLM"/>
    </source>
</evidence>
<evidence type="ECO:0000313" key="2">
    <source>
        <dbReference type="EMBL" id="MBE9661872.1"/>
    </source>
</evidence>
<dbReference type="Proteomes" id="UP000622475">
    <property type="component" value="Unassembled WGS sequence"/>
</dbReference>
<evidence type="ECO:0000256" key="1">
    <source>
        <dbReference type="SAM" id="SignalP"/>
    </source>
</evidence>
<dbReference type="InterPro" id="IPR011250">
    <property type="entry name" value="OMP/PagP_B-barrel"/>
</dbReference>
<feature type="chain" id="PRO_5038009221" description="Outer membrane protein with beta-barrel domain" evidence="1">
    <location>
        <begin position="21"/>
        <end position="430"/>
    </location>
</feature>
<dbReference type="EMBL" id="JADFFL010000003">
    <property type="protein sequence ID" value="MBE9661872.1"/>
    <property type="molecule type" value="Genomic_DNA"/>
</dbReference>
<reference evidence="2" key="1">
    <citation type="submission" date="2020-10" db="EMBL/GenBank/DDBJ databases">
        <title>Mucilaginibacter mali sp. nov., isolated from rhizosphere soil of apple orchard.</title>
        <authorList>
            <person name="Lee J.-S."/>
            <person name="Kim H.S."/>
            <person name="Kim J.-S."/>
        </authorList>
    </citation>
    <scope>NUCLEOTIDE SEQUENCE</scope>
    <source>
        <strain evidence="2">KCTC 22746</strain>
    </source>
</reference>
<comment type="caution">
    <text evidence="2">The sequence shown here is derived from an EMBL/GenBank/DDBJ whole genome shotgun (WGS) entry which is preliminary data.</text>
</comment>
<keyword evidence="1" id="KW-0732">Signal</keyword>
<evidence type="ECO:0000313" key="3">
    <source>
        <dbReference type="Proteomes" id="UP000622475"/>
    </source>
</evidence>
<dbReference type="RefSeq" id="WP_194111079.1">
    <property type="nucleotide sequence ID" value="NZ_JADFFL010000003.1"/>
</dbReference>
<proteinExistence type="predicted"/>
<accession>A0A929KVE6</accession>
<sequence>MSTFYKILLPILLLATTASAQRNFRDGYIVNAKGDTARGAIDYQNWERNPTVIRFKDASGKVSDQTPANTKAFSVAQAGLYRTFTANISNDVIRPGRAENRLDSVKRPATIFLKLLQTGKNLDLYEYIDKNRPHFITVEKKTGRPLELTYHFFYFNAVESRINGYRNDLIDYAQTYKVYNERFLAQVQQANYEAADMIAMVNIINGVASSKEAVFDQVKAQAKAEKRKAVKSIDEGSSKVDIELFAGATMNVGNYSFTGFNDLAVDPKAVSTLLPQLGFGVDFTRDPNVARLVVRVEVSAFSGQLKAESANALKTVDMFNISLRPQLTYNLYIKDPIKVFISSGFIFGLSNISNMKYSVVNPKYNVINGQQDLFDKYVGIPIRAGVLINRRVEIYGGYILPSDIENAGALSYNATLSFVQAGVNYHFGKR</sequence>
<dbReference type="AlphaFoldDB" id="A0A929KVE6"/>
<name>A0A929KVE6_9SPHI</name>
<dbReference type="SUPFAM" id="SSF56925">
    <property type="entry name" value="OMPA-like"/>
    <property type="match status" value="1"/>
</dbReference>
<feature type="signal peptide" evidence="1">
    <location>
        <begin position="1"/>
        <end position="20"/>
    </location>
</feature>
<organism evidence="2 3">
    <name type="scientific">Mucilaginibacter myungsuensis</name>
    <dbReference type="NCBI Taxonomy" id="649104"/>
    <lineage>
        <taxon>Bacteria</taxon>
        <taxon>Pseudomonadati</taxon>
        <taxon>Bacteroidota</taxon>
        <taxon>Sphingobacteriia</taxon>
        <taxon>Sphingobacteriales</taxon>
        <taxon>Sphingobacteriaceae</taxon>
        <taxon>Mucilaginibacter</taxon>
    </lineage>
</organism>
<protein>
    <recommendedName>
        <fullName evidence="4">Outer membrane protein with beta-barrel domain</fullName>
    </recommendedName>
</protein>
<keyword evidence="3" id="KW-1185">Reference proteome</keyword>
<gene>
    <name evidence="2" type="ORF">IRJ16_08240</name>
</gene>